<evidence type="ECO:0000313" key="3">
    <source>
        <dbReference type="Proteomes" id="UP001477443"/>
    </source>
</evidence>
<dbReference type="EMBL" id="CP148067">
    <property type="protein sequence ID" value="WXL29129.1"/>
    <property type="molecule type" value="Genomic_DNA"/>
</dbReference>
<keyword evidence="1" id="KW-0812">Transmembrane</keyword>
<reference evidence="2" key="1">
    <citation type="submission" date="2024-03" db="EMBL/GenBank/DDBJ databases">
        <title>Complete genome sequence of Mycoplasma felifaucium Z921 isolated from the trachea of a cheetah.</title>
        <authorList>
            <person name="Spergser J."/>
        </authorList>
    </citation>
    <scope>NUCLEOTIDE SEQUENCE [LARGE SCALE GENOMIC DNA]</scope>
    <source>
        <strain evidence="2">Z921</strain>
    </source>
</reference>
<keyword evidence="1" id="KW-0472">Membrane</keyword>
<evidence type="ECO:0008006" key="4">
    <source>
        <dbReference type="Google" id="ProtNLM"/>
    </source>
</evidence>
<sequence>MPKTIDPKTELDLFFRLNTMHIIVALMMLVSLVVELVDLLKNNFFYKCRLIKENYRVLKIKVNSTLLAYSYKKIKIYGSSLIACYGMITIIELVLTIINSVKYHYFWIVWTLILFVTLLWFFSLLTIFIIKLKTHKTCIKYNSQLNDNRLIENLSMQQYNNQLQISFDKNNKFENYDWKLSKSLFITQFKIRKRYTSCKYKVYWNVILNPDNLYLITKKQRSTLNYGSFYNELKEAGWIE</sequence>
<protein>
    <recommendedName>
        <fullName evidence="4">Transmembrane protein</fullName>
    </recommendedName>
</protein>
<accession>A0ABZ2RQ17</accession>
<proteinExistence type="predicted"/>
<evidence type="ECO:0000256" key="1">
    <source>
        <dbReference type="SAM" id="Phobius"/>
    </source>
</evidence>
<dbReference type="RefSeq" id="WP_338822738.1">
    <property type="nucleotide sequence ID" value="NZ_CP148067.1"/>
</dbReference>
<evidence type="ECO:0000313" key="2">
    <source>
        <dbReference type="EMBL" id="WXL29129.1"/>
    </source>
</evidence>
<keyword evidence="3" id="KW-1185">Reference proteome</keyword>
<feature type="transmembrane region" description="Helical" evidence="1">
    <location>
        <begin position="76"/>
        <end position="98"/>
    </location>
</feature>
<gene>
    <name evidence="2" type="ORF">WG617_00540</name>
</gene>
<name>A0ABZ2RQ17_9BACT</name>
<feature type="transmembrane region" description="Helical" evidence="1">
    <location>
        <begin position="104"/>
        <end position="130"/>
    </location>
</feature>
<organism evidence="2 3">
    <name type="scientific">Mycoplasmopsis felifaucium</name>
    <dbReference type="NCBI Taxonomy" id="35768"/>
    <lineage>
        <taxon>Bacteria</taxon>
        <taxon>Bacillati</taxon>
        <taxon>Mycoplasmatota</taxon>
        <taxon>Mycoplasmoidales</taxon>
        <taxon>Metamycoplasmataceae</taxon>
        <taxon>Mycoplasmopsis</taxon>
    </lineage>
</organism>
<dbReference type="NCBIfam" id="NF045996">
    <property type="entry name" value="MAG0920_fam"/>
    <property type="match status" value="1"/>
</dbReference>
<dbReference type="Proteomes" id="UP001477443">
    <property type="component" value="Chromosome"/>
</dbReference>
<feature type="transmembrane region" description="Helical" evidence="1">
    <location>
        <begin position="20"/>
        <end position="40"/>
    </location>
</feature>
<keyword evidence="1" id="KW-1133">Transmembrane helix</keyword>